<organism evidence="1 2">
    <name type="scientific">Snuella sedimenti</name>
    <dbReference type="NCBI Taxonomy" id="2798802"/>
    <lineage>
        <taxon>Bacteria</taxon>
        <taxon>Pseudomonadati</taxon>
        <taxon>Bacteroidota</taxon>
        <taxon>Flavobacteriia</taxon>
        <taxon>Flavobacteriales</taxon>
        <taxon>Flavobacteriaceae</taxon>
        <taxon>Snuella</taxon>
    </lineage>
</organism>
<gene>
    <name evidence="1" type="ORF">JF259_04475</name>
</gene>
<keyword evidence="2" id="KW-1185">Reference proteome</keyword>
<dbReference type="SFLD" id="SFLDG01144">
    <property type="entry name" value="C2.B.4:_PGP_Like"/>
    <property type="match status" value="1"/>
</dbReference>
<accession>A0A8J7J0L6</accession>
<name>A0A8J7J0L6_9FLAO</name>
<dbReference type="GO" id="GO:0016791">
    <property type="term" value="F:phosphatase activity"/>
    <property type="evidence" value="ECO:0007669"/>
    <property type="project" value="TreeGrafter"/>
</dbReference>
<dbReference type="InterPro" id="IPR000150">
    <property type="entry name" value="Cof"/>
</dbReference>
<dbReference type="Gene3D" id="3.30.1240.10">
    <property type="match status" value="1"/>
</dbReference>
<evidence type="ECO:0000313" key="1">
    <source>
        <dbReference type="EMBL" id="MBJ6367342.1"/>
    </source>
</evidence>
<dbReference type="PROSITE" id="PS01228">
    <property type="entry name" value="COF_1"/>
    <property type="match status" value="1"/>
</dbReference>
<dbReference type="CDD" id="cd07518">
    <property type="entry name" value="HAD_YbiV-Like"/>
    <property type="match status" value="1"/>
</dbReference>
<dbReference type="NCBIfam" id="TIGR01484">
    <property type="entry name" value="HAD-SF-IIB"/>
    <property type="match status" value="1"/>
</dbReference>
<dbReference type="SUPFAM" id="SSF56784">
    <property type="entry name" value="HAD-like"/>
    <property type="match status" value="1"/>
</dbReference>
<dbReference type="InterPro" id="IPR036412">
    <property type="entry name" value="HAD-like_sf"/>
</dbReference>
<protein>
    <submittedName>
        <fullName evidence="1">HAD family hydrolase</fullName>
    </submittedName>
</protein>
<reference evidence="1" key="1">
    <citation type="submission" date="2020-12" db="EMBL/GenBank/DDBJ databases">
        <title>Snuella sp. nov., isolated from sediment in Incheon.</title>
        <authorList>
            <person name="Kim W."/>
        </authorList>
    </citation>
    <scope>NUCLEOTIDE SEQUENCE</scope>
    <source>
        <strain evidence="1">CAU 1569</strain>
    </source>
</reference>
<dbReference type="RefSeq" id="WP_199113805.1">
    <property type="nucleotide sequence ID" value="NZ_JAELVQ010000003.1"/>
</dbReference>
<dbReference type="EMBL" id="JAELVQ010000003">
    <property type="protein sequence ID" value="MBJ6367342.1"/>
    <property type="molecule type" value="Genomic_DNA"/>
</dbReference>
<dbReference type="Gene3D" id="3.40.50.1000">
    <property type="entry name" value="HAD superfamily/HAD-like"/>
    <property type="match status" value="1"/>
</dbReference>
<keyword evidence="1" id="KW-0378">Hydrolase</keyword>
<dbReference type="GO" id="GO:0000287">
    <property type="term" value="F:magnesium ion binding"/>
    <property type="evidence" value="ECO:0007669"/>
    <property type="project" value="TreeGrafter"/>
</dbReference>
<evidence type="ECO:0000313" key="2">
    <source>
        <dbReference type="Proteomes" id="UP000610931"/>
    </source>
</evidence>
<dbReference type="SFLD" id="SFLDS00003">
    <property type="entry name" value="Haloacid_Dehalogenase"/>
    <property type="match status" value="1"/>
</dbReference>
<comment type="caution">
    <text evidence="1">The sequence shown here is derived from an EMBL/GenBank/DDBJ whole genome shotgun (WGS) entry which is preliminary data.</text>
</comment>
<sequence length="272" mass="31133">MNLSQVKLVVTDMDGTLLNSNHEVSSQFFELFEKMKAHDILFVAASGRPYYGIVNKFDAIKDDMIIVAENGGLVVKNETTLLSNPIKKDNLSEIIYLVASLNNVHPVFCTKKKAYVMGKSQSLLDLLSEYYACYEIIETPECINEDIYKIALFHEENSEKHIYPHVKHLESNFKIKVSANHWVDISENIANKGHAVNLIQSMYNIKEEETMVFGDYNNDLEMLETAYFSYAMQNAHPKVKSVARFETKSNNDFGVEHVLHELLVEKEKLVIE</sequence>
<dbReference type="Pfam" id="PF08282">
    <property type="entry name" value="Hydrolase_3"/>
    <property type="match status" value="1"/>
</dbReference>
<dbReference type="NCBIfam" id="TIGR00099">
    <property type="entry name" value="Cof-subfamily"/>
    <property type="match status" value="1"/>
</dbReference>
<dbReference type="PANTHER" id="PTHR10000">
    <property type="entry name" value="PHOSPHOSERINE PHOSPHATASE"/>
    <property type="match status" value="1"/>
</dbReference>
<proteinExistence type="predicted"/>
<dbReference type="InterPro" id="IPR006379">
    <property type="entry name" value="HAD-SF_hydro_IIB"/>
</dbReference>
<dbReference type="PANTHER" id="PTHR10000:SF8">
    <property type="entry name" value="HAD SUPERFAMILY HYDROLASE-LIKE, TYPE 3"/>
    <property type="match status" value="1"/>
</dbReference>
<dbReference type="Proteomes" id="UP000610931">
    <property type="component" value="Unassembled WGS sequence"/>
</dbReference>
<dbReference type="SFLD" id="SFLDG01140">
    <property type="entry name" value="C2.B:_Phosphomannomutase_and_P"/>
    <property type="match status" value="1"/>
</dbReference>
<dbReference type="GO" id="GO:0005829">
    <property type="term" value="C:cytosol"/>
    <property type="evidence" value="ECO:0007669"/>
    <property type="project" value="TreeGrafter"/>
</dbReference>
<dbReference type="AlphaFoldDB" id="A0A8J7J0L6"/>
<dbReference type="InterPro" id="IPR023214">
    <property type="entry name" value="HAD_sf"/>
</dbReference>